<dbReference type="Gene3D" id="3.30.450.30">
    <property type="entry name" value="Dynein light chain 2a, cytoplasmic"/>
    <property type="match status" value="1"/>
</dbReference>
<dbReference type="RefSeq" id="WP_143721148.1">
    <property type="nucleotide sequence ID" value="NZ_VKDB01000014.1"/>
</dbReference>
<dbReference type="SUPFAM" id="SSF103196">
    <property type="entry name" value="Roadblock/LC7 domain"/>
    <property type="match status" value="1"/>
</dbReference>
<organism evidence="2 3">
    <name type="scientific">Deinococcus detaillensis</name>
    <dbReference type="NCBI Taxonomy" id="2592048"/>
    <lineage>
        <taxon>Bacteria</taxon>
        <taxon>Thermotogati</taxon>
        <taxon>Deinococcota</taxon>
        <taxon>Deinococci</taxon>
        <taxon>Deinococcales</taxon>
        <taxon>Deinococcaceae</taxon>
        <taxon>Deinococcus</taxon>
    </lineage>
</organism>
<keyword evidence="3" id="KW-1185">Reference proteome</keyword>
<dbReference type="SMART" id="SM00960">
    <property type="entry name" value="Robl_LC7"/>
    <property type="match status" value="1"/>
</dbReference>
<dbReference type="Proteomes" id="UP000316092">
    <property type="component" value="Unassembled WGS sequence"/>
</dbReference>
<evidence type="ECO:0000313" key="2">
    <source>
        <dbReference type="EMBL" id="TSA83132.1"/>
    </source>
</evidence>
<dbReference type="OrthoDB" id="72116at2"/>
<sequence>MSAHLREVIDLPGVEGAVLSSSDGLSLESYGHYTELLAAELTALRATFERASRSSGLGKMSRLAITAETLEIVVVTAGPYLAAVAMTRGIDTRPAQQALAKLALSLPLPGASNAR</sequence>
<dbReference type="InterPro" id="IPR004942">
    <property type="entry name" value="Roadblock/LAMTOR2_dom"/>
</dbReference>
<evidence type="ECO:0000313" key="3">
    <source>
        <dbReference type="Proteomes" id="UP000316092"/>
    </source>
</evidence>
<gene>
    <name evidence="2" type="ORF">FNU79_12420</name>
</gene>
<name>A0A553USF7_9DEIO</name>
<dbReference type="Pfam" id="PF03259">
    <property type="entry name" value="Robl_LC7"/>
    <property type="match status" value="1"/>
</dbReference>
<comment type="caution">
    <text evidence="2">The sequence shown here is derived from an EMBL/GenBank/DDBJ whole genome shotgun (WGS) entry which is preliminary data.</text>
</comment>
<evidence type="ECO:0000259" key="1">
    <source>
        <dbReference type="SMART" id="SM00960"/>
    </source>
</evidence>
<accession>A0A553USF7</accession>
<dbReference type="EMBL" id="VKDB01000014">
    <property type="protein sequence ID" value="TSA83132.1"/>
    <property type="molecule type" value="Genomic_DNA"/>
</dbReference>
<reference evidence="2 3" key="1">
    <citation type="submission" date="2019-07" db="EMBL/GenBank/DDBJ databases">
        <title>Deinococcus detaillus sp. nov., isolated from humus soil in Antarctica.</title>
        <authorList>
            <person name="Zhang K."/>
        </authorList>
    </citation>
    <scope>NUCLEOTIDE SEQUENCE [LARGE SCALE GENOMIC DNA]</scope>
    <source>
        <strain evidence="2 3">H1</strain>
    </source>
</reference>
<proteinExistence type="predicted"/>
<protein>
    <submittedName>
        <fullName evidence="2">Roadblock/LC7 domain-containing protein</fullName>
    </submittedName>
</protein>
<dbReference type="AlphaFoldDB" id="A0A553USF7"/>
<feature type="domain" description="Roadblock/LAMTOR2" evidence="1">
    <location>
        <begin position="1"/>
        <end position="85"/>
    </location>
</feature>